<dbReference type="PROSITE" id="PS51724">
    <property type="entry name" value="SPOR"/>
    <property type="match status" value="1"/>
</dbReference>
<dbReference type="GO" id="GO:0042834">
    <property type="term" value="F:peptidoglycan binding"/>
    <property type="evidence" value="ECO:0007669"/>
    <property type="project" value="InterPro"/>
</dbReference>
<feature type="domain" description="SPOR" evidence="2">
    <location>
        <begin position="396"/>
        <end position="474"/>
    </location>
</feature>
<sequence length="474" mass="47866">MVRVALGFVSILAISAGATLTVQAQVLATPAEFPPTSYNGTQYVDSKGCAFVRAGRGALTNWVPRVDRTRAQLCGFQPTQISASATTSAASGPIITFADIPEARVVSAPAAARVVPASTPARVAAPAAPAPRRITLAEVCEGKFGIQAGFATANGDPINCGPAPVAAPVAAPIAAPFPLPAPLLATAPAPVVAAPAPTPRITLAQACNGRFGIQAGFISGSTGQPIDCGPAQAPATPTVIAAVAPVVDAGPRRVTLAQICTEIAATGRRFINAATGSPVVCPSAPAPVAVASVASNVAPRATSTTTSVAPVARETSLFGAVVPASNPAPETVREQVIQPPAGYTRVWDDNRINQNRGLRRITREQAISEGLVPATATAARASSRSVAPATVRAPAAAASTHRYVQVGSFGDAANANRLAGQFQARGWPVTFSNGTLGGKAVKIVILGPFTQPAQLQTGLQAARTAGFGDAFTRN</sequence>
<organism evidence="3 4">
    <name type="scientific">Yoonia ponticola</name>
    <dbReference type="NCBI Taxonomy" id="1524255"/>
    <lineage>
        <taxon>Bacteria</taxon>
        <taxon>Pseudomonadati</taxon>
        <taxon>Pseudomonadota</taxon>
        <taxon>Alphaproteobacteria</taxon>
        <taxon>Rhodobacterales</taxon>
        <taxon>Paracoccaceae</taxon>
        <taxon>Yoonia</taxon>
    </lineage>
</organism>
<evidence type="ECO:0000313" key="4">
    <source>
        <dbReference type="Proteomes" id="UP000535415"/>
    </source>
</evidence>
<accession>A0A7W9BL36</accession>
<dbReference type="Pfam" id="PF05036">
    <property type="entry name" value="SPOR"/>
    <property type="match status" value="1"/>
</dbReference>
<keyword evidence="3" id="KW-0131">Cell cycle</keyword>
<dbReference type="GO" id="GO:0051301">
    <property type="term" value="P:cell division"/>
    <property type="evidence" value="ECO:0007669"/>
    <property type="project" value="UniProtKB-KW"/>
</dbReference>
<dbReference type="EMBL" id="JACIJM010000005">
    <property type="protein sequence ID" value="MBB5722517.1"/>
    <property type="molecule type" value="Genomic_DNA"/>
</dbReference>
<gene>
    <name evidence="3" type="ORF">FHS72_002143</name>
</gene>
<dbReference type="Proteomes" id="UP000535415">
    <property type="component" value="Unassembled WGS sequence"/>
</dbReference>
<comment type="caution">
    <text evidence="3">The sequence shown here is derived from an EMBL/GenBank/DDBJ whole genome shotgun (WGS) entry which is preliminary data.</text>
</comment>
<feature type="chain" id="PRO_5030882672" evidence="1">
    <location>
        <begin position="25"/>
        <end position="474"/>
    </location>
</feature>
<feature type="signal peptide" evidence="1">
    <location>
        <begin position="1"/>
        <end position="24"/>
    </location>
</feature>
<dbReference type="RefSeq" id="WP_183528843.1">
    <property type="nucleotide sequence ID" value="NZ_JACIJM010000005.1"/>
</dbReference>
<dbReference type="Gene3D" id="3.30.70.1070">
    <property type="entry name" value="Sporulation related repeat"/>
    <property type="match status" value="1"/>
</dbReference>
<reference evidence="3 4" key="1">
    <citation type="submission" date="2020-08" db="EMBL/GenBank/DDBJ databases">
        <title>Genomic Encyclopedia of Type Strains, Phase IV (KMG-IV): sequencing the most valuable type-strain genomes for metagenomic binning, comparative biology and taxonomic classification.</title>
        <authorList>
            <person name="Goeker M."/>
        </authorList>
    </citation>
    <scope>NUCLEOTIDE SEQUENCE [LARGE SCALE GENOMIC DNA]</scope>
    <source>
        <strain evidence="3 4">DSM 101064</strain>
    </source>
</reference>
<protein>
    <submittedName>
        <fullName evidence="3">Cell division protein FtsN</fullName>
    </submittedName>
</protein>
<keyword evidence="1" id="KW-0732">Signal</keyword>
<dbReference type="InterPro" id="IPR036680">
    <property type="entry name" value="SPOR-like_sf"/>
</dbReference>
<evidence type="ECO:0000313" key="3">
    <source>
        <dbReference type="EMBL" id="MBB5722517.1"/>
    </source>
</evidence>
<evidence type="ECO:0000259" key="2">
    <source>
        <dbReference type="PROSITE" id="PS51724"/>
    </source>
</evidence>
<dbReference type="SUPFAM" id="SSF110997">
    <property type="entry name" value="Sporulation related repeat"/>
    <property type="match status" value="1"/>
</dbReference>
<keyword evidence="4" id="KW-1185">Reference proteome</keyword>
<evidence type="ECO:0000256" key="1">
    <source>
        <dbReference type="SAM" id="SignalP"/>
    </source>
</evidence>
<dbReference type="InterPro" id="IPR007730">
    <property type="entry name" value="SPOR-like_dom"/>
</dbReference>
<proteinExistence type="predicted"/>
<keyword evidence="3" id="KW-0132">Cell division</keyword>
<dbReference type="AlphaFoldDB" id="A0A7W9BL36"/>
<name>A0A7W9BL36_9RHOB</name>